<dbReference type="InterPro" id="IPR000835">
    <property type="entry name" value="HTH_MarR-typ"/>
</dbReference>
<dbReference type="GO" id="GO:0003700">
    <property type="term" value="F:DNA-binding transcription factor activity"/>
    <property type="evidence" value="ECO:0007669"/>
    <property type="project" value="InterPro"/>
</dbReference>
<dbReference type="PROSITE" id="PS50995">
    <property type="entry name" value="HTH_MARR_2"/>
    <property type="match status" value="1"/>
</dbReference>
<protein>
    <submittedName>
        <fullName evidence="1">MarR family transcriptional regulator</fullName>
    </submittedName>
</protein>
<dbReference type="Proteomes" id="UP000318720">
    <property type="component" value="Unassembled WGS sequence"/>
</dbReference>
<dbReference type="GO" id="GO:0006950">
    <property type="term" value="P:response to stress"/>
    <property type="evidence" value="ECO:0007669"/>
    <property type="project" value="TreeGrafter"/>
</dbReference>
<dbReference type="GeneID" id="301702227"/>
<proteinExistence type="predicted"/>
<gene>
    <name evidence="1" type="ORF">Sipo8835_07935</name>
</gene>
<evidence type="ECO:0000313" key="2">
    <source>
        <dbReference type="Proteomes" id="UP000318720"/>
    </source>
</evidence>
<accession>A0A540Q0I6</accession>
<evidence type="ECO:0000313" key="1">
    <source>
        <dbReference type="EMBL" id="TQE37361.1"/>
    </source>
</evidence>
<dbReference type="SMART" id="SM00347">
    <property type="entry name" value="HTH_MARR"/>
    <property type="match status" value="1"/>
</dbReference>
<name>A0A540Q0I6_9ACTN</name>
<organism evidence="1 2">
    <name type="scientific">Streptomyces ipomoeae</name>
    <dbReference type="NCBI Taxonomy" id="103232"/>
    <lineage>
        <taxon>Bacteria</taxon>
        <taxon>Bacillati</taxon>
        <taxon>Actinomycetota</taxon>
        <taxon>Actinomycetes</taxon>
        <taxon>Kitasatosporales</taxon>
        <taxon>Streptomycetaceae</taxon>
        <taxon>Streptomyces</taxon>
    </lineage>
</organism>
<dbReference type="EMBL" id="SPAZ01000062">
    <property type="protein sequence ID" value="TQE37361.1"/>
    <property type="molecule type" value="Genomic_DNA"/>
</dbReference>
<dbReference type="RefSeq" id="WP_009327456.1">
    <property type="nucleotide sequence ID" value="NZ_CP182305.1"/>
</dbReference>
<comment type="caution">
    <text evidence="1">The sequence shown here is derived from an EMBL/GenBank/DDBJ whole genome shotgun (WGS) entry which is preliminary data.</text>
</comment>
<reference evidence="1 2" key="1">
    <citation type="submission" date="2019-03" db="EMBL/GenBank/DDBJ databases">
        <title>Comparative genomic analyses of the sweetpotato soil rot pathogen, Streptomyces ipomoeae.</title>
        <authorList>
            <person name="Ruschel Soares N."/>
            <person name="Badger J.H."/>
            <person name="Huguet-Tapia J.C."/>
            <person name="Clark C.A."/>
            <person name="Pettis G.S."/>
        </authorList>
    </citation>
    <scope>NUCLEOTIDE SEQUENCE [LARGE SCALE GENOMIC DNA]</scope>
    <source>
        <strain evidence="1 2">88-35</strain>
    </source>
</reference>
<dbReference type="PANTHER" id="PTHR33164">
    <property type="entry name" value="TRANSCRIPTIONAL REGULATOR, MARR FAMILY"/>
    <property type="match status" value="1"/>
</dbReference>
<dbReference type="InterPro" id="IPR039422">
    <property type="entry name" value="MarR/SlyA-like"/>
</dbReference>
<dbReference type="SUPFAM" id="SSF46785">
    <property type="entry name" value="Winged helix' DNA-binding domain"/>
    <property type="match status" value="1"/>
</dbReference>
<dbReference type="InterPro" id="IPR036388">
    <property type="entry name" value="WH-like_DNA-bd_sf"/>
</dbReference>
<dbReference type="PANTHER" id="PTHR33164:SF99">
    <property type="entry name" value="MARR FAMILY REGULATORY PROTEIN"/>
    <property type="match status" value="1"/>
</dbReference>
<sequence>METPPQPRWLNVEEMETWHALAGVMIRLPSALDTQLQRDAGISHMEYLVMTALSQSDERTLRMSELAANAGSSLSRLSHLVKRLEKSDWVRRAPDPEDGRYTLATLTDAGYAKVVDTAPGHVEAVRRYVFDALTKAQQRQLKDIGQRIWSAVAPNDRCRFKG</sequence>
<dbReference type="Pfam" id="PF12802">
    <property type="entry name" value="MarR_2"/>
    <property type="match status" value="1"/>
</dbReference>
<dbReference type="Gene3D" id="1.10.10.10">
    <property type="entry name" value="Winged helix-like DNA-binding domain superfamily/Winged helix DNA-binding domain"/>
    <property type="match status" value="1"/>
</dbReference>
<dbReference type="InterPro" id="IPR036390">
    <property type="entry name" value="WH_DNA-bd_sf"/>
</dbReference>
<dbReference type="AlphaFoldDB" id="A0A540Q0I6"/>